<reference evidence="3 4" key="1">
    <citation type="journal article" date="2019" name="Sci. Rep.">
        <title>Comparative genomics of chytrid fungi reveal insights into the obligate biotrophic and pathogenic lifestyle of Synchytrium endobioticum.</title>
        <authorList>
            <person name="van de Vossenberg B.T.L.H."/>
            <person name="Warris S."/>
            <person name="Nguyen H.D.T."/>
            <person name="van Gent-Pelzer M.P.E."/>
            <person name="Joly D.L."/>
            <person name="van de Geest H.C."/>
            <person name="Bonants P.J.M."/>
            <person name="Smith D.S."/>
            <person name="Levesque C.A."/>
            <person name="van der Lee T.A.J."/>
        </authorList>
    </citation>
    <scope>NUCLEOTIDE SEQUENCE [LARGE SCALE GENOMIC DNA]</scope>
    <source>
        <strain evidence="3 4">CBS 675.73</strain>
    </source>
</reference>
<dbReference type="Pfam" id="PF10156">
    <property type="entry name" value="Med17"/>
    <property type="match status" value="1"/>
</dbReference>
<feature type="transmembrane region" description="Helical" evidence="2">
    <location>
        <begin position="563"/>
        <end position="584"/>
    </location>
</feature>
<organism evidence="3 4">
    <name type="scientific">Chytriomyces confervae</name>
    <dbReference type="NCBI Taxonomy" id="246404"/>
    <lineage>
        <taxon>Eukaryota</taxon>
        <taxon>Fungi</taxon>
        <taxon>Fungi incertae sedis</taxon>
        <taxon>Chytridiomycota</taxon>
        <taxon>Chytridiomycota incertae sedis</taxon>
        <taxon>Chytridiomycetes</taxon>
        <taxon>Chytridiales</taxon>
        <taxon>Chytriomycetaceae</taxon>
        <taxon>Chytriomyces</taxon>
    </lineage>
</organism>
<dbReference type="GO" id="GO:0031204">
    <property type="term" value="P:post-translational protein targeting to membrane, translocation"/>
    <property type="evidence" value="ECO:0007669"/>
    <property type="project" value="InterPro"/>
</dbReference>
<dbReference type="GO" id="GO:0016592">
    <property type="term" value="C:mediator complex"/>
    <property type="evidence" value="ECO:0007669"/>
    <property type="project" value="InterPro"/>
</dbReference>
<protein>
    <recommendedName>
        <fullName evidence="1">Mediator of RNA polymerase II transcription subunit 17</fullName>
    </recommendedName>
    <alternativeName>
        <fullName evidence="1">Mediator complex subunit 17</fullName>
    </alternativeName>
</protein>
<dbReference type="EMBL" id="QEAP01000312">
    <property type="protein sequence ID" value="TPX69534.1"/>
    <property type="molecule type" value="Genomic_DNA"/>
</dbReference>
<keyword evidence="4" id="KW-1185">Reference proteome</keyword>
<dbReference type="InterPro" id="IPR018624">
    <property type="entry name" value="Sec66"/>
</dbReference>
<comment type="similarity">
    <text evidence="1">Belongs to the Mediator complex subunit 17 family.</text>
</comment>
<dbReference type="AlphaFoldDB" id="A0A507F097"/>
<keyword evidence="2" id="KW-1133">Transmembrane helix</keyword>
<evidence type="ECO:0000256" key="1">
    <source>
        <dbReference type="RuleBase" id="RU364140"/>
    </source>
</evidence>
<keyword evidence="1" id="KW-0804">Transcription</keyword>
<comment type="function">
    <text evidence="1">Component of the Mediator complex, a coactivator involved in the regulated transcription of nearly all RNA polymerase II-dependent genes. Mediator functions as a bridge to convey information from gene-specific regulatory proteins to the basal RNA polymerase II transcription machinery. Mediator is recruited to promoters by direct interactions with regulatory proteins and serves as a scaffold for the assembly of a functional preinitiation complex with RNA polymerase II and the general transcription factors.</text>
</comment>
<dbReference type="OrthoDB" id="10251234at2759"/>
<evidence type="ECO:0000256" key="2">
    <source>
        <dbReference type="SAM" id="Phobius"/>
    </source>
</evidence>
<dbReference type="STRING" id="246404.A0A507F097"/>
<keyword evidence="2" id="KW-0472">Membrane</keyword>
<keyword evidence="2" id="KW-0812">Transmembrane</keyword>
<dbReference type="InterPro" id="IPR019313">
    <property type="entry name" value="Mediator_Med17"/>
</dbReference>
<comment type="subunit">
    <text evidence="1">Component of the Mediator complex.</text>
</comment>
<proteinExistence type="inferred from homology"/>
<sequence>MGLERLLAPLSDIDTDGNGTEEGLPSAIDSLAHDAALVNLRALFLGTISKSDSVPETKPEALPDRDPIIVMKDNIFWAREQIRYAIDALIKLDVNVAMVHQNPHIPNSTPQLLPLISLSISAKPPPLSIPAQIDNIRLILASKKMHLMDASNTLRTASARLDATITNETRFYGNVAVDQLRRHNWILHSDLGRWGRALYVDYGLKFAGSYSQEMCQAFFTWKSSAASLSGDSTKNKITLKYQHGCPRSVHVSFLANGKTVSSSFRVLPNAATFLSQSHVDDGDAAAAKYSKIQKALDSAKAAAFETELFREISHAATHAHDIPGTVHLTALAISIQPPLSEKAWNDTHSDSKVSVEKTNGMSLRELNSNARLEHVLRIDFADSRQHHVHSTLKNAEAPMKHESTGDQMISENLPETSRSKSDADAAFVAWMLHRNLRRMQRFHLDLELNLNGARKWRDEYVKSETASANPSVGQRGSTTPAPVDHPAKLLQPVLLWVHFLEVVRSVGDALFDICDDYEDGRVRKLGGVLAALEVRKKVLAGVSALSSSIAVEWSIMSVGRFTFVWLGWFSLLLILLSFNAGAYFKCI</sequence>
<keyword evidence="1" id="KW-0539">Nucleus</keyword>
<evidence type="ECO:0000313" key="4">
    <source>
        <dbReference type="Proteomes" id="UP000320333"/>
    </source>
</evidence>
<evidence type="ECO:0000313" key="3">
    <source>
        <dbReference type="EMBL" id="TPX69534.1"/>
    </source>
</evidence>
<keyword evidence="1" id="KW-0010">Activator</keyword>
<dbReference type="PANTHER" id="PTHR28229">
    <property type="entry name" value="TRANSLOCATION PROTEIN SEC66"/>
    <property type="match status" value="1"/>
</dbReference>
<dbReference type="GO" id="GO:0006357">
    <property type="term" value="P:regulation of transcription by RNA polymerase II"/>
    <property type="evidence" value="ECO:0007669"/>
    <property type="project" value="InterPro"/>
</dbReference>
<comment type="subcellular location">
    <subcellularLocation>
        <location evidence="1">Nucleus</location>
    </subcellularLocation>
</comment>
<dbReference type="GO" id="GO:0003712">
    <property type="term" value="F:transcription coregulator activity"/>
    <property type="evidence" value="ECO:0007669"/>
    <property type="project" value="InterPro"/>
</dbReference>
<dbReference type="PANTHER" id="PTHR28229:SF1">
    <property type="entry name" value="TRANSLOCATION PROTEIN SEC66"/>
    <property type="match status" value="1"/>
</dbReference>
<keyword evidence="1" id="KW-0805">Transcription regulation</keyword>
<name>A0A507F097_9FUNG</name>
<accession>A0A507F097</accession>
<gene>
    <name evidence="1" type="primary">MED17</name>
    <name evidence="3" type="ORF">CcCBS67573_g06821</name>
</gene>
<dbReference type="Proteomes" id="UP000320333">
    <property type="component" value="Unassembled WGS sequence"/>
</dbReference>
<comment type="caution">
    <text evidence="3">The sequence shown here is derived from an EMBL/GenBank/DDBJ whole genome shotgun (WGS) entry which is preliminary data.</text>
</comment>
<dbReference type="GO" id="GO:0031207">
    <property type="term" value="C:Sec62/Sec63 complex"/>
    <property type="evidence" value="ECO:0007669"/>
    <property type="project" value="InterPro"/>
</dbReference>